<evidence type="ECO:0000313" key="11">
    <source>
        <dbReference type="RefSeq" id="XP_393886.3"/>
    </source>
</evidence>
<dbReference type="EnsemblMetazoa" id="XM_393886">
    <property type="protein sequence ID" value="XP_393886"/>
    <property type="gene ID" value="LOC410406"/>
</dbReference>
<dbReference type="Gene3D" id="3.40.390.10">
    <property type="entry name" value="Collagenase (Catalytic Domain)"/>
    <property type="match status" value="1"/>
</dbReference>
<proteinExistence type="predicted"/>
<dbReference type="InterPro" id="IPR006026">
    <property type="entry name" value="Peptidase_Metallo"/>
</dbReference>
<dbReference type="PANTHER" id="PTHR10127:SF780">
    <property type="entry name" value="METALLOENDOPEPTIDASE"/>
    <property type="match status" value="1"/>
</dbReference>
<accession>A0A7M7R4P1</accession>
<gene>
    <name evidence="11" type="primary">LOC410406</name>
</gene>
<accession>A0A8B9AXP6</accession>
<organism evidence="9">
    <name type="scientific">Apis mellifera</name>
    <name type="common">Honeybee</name>
    <dbReference type="NCBI Taxonomy" id="7460"/>
    <lineage>
        <taxon>Eukaryota</taxon>
        <taxon>Metazoa</taxon>
        <taxon>Ecdysozoa</taxon>
        <taxon>Arthropoda</taxon>
        <taxon>Hexapoda</taxon>
        <taxon>Insecta</taxon>
        <taxon>Pterygota</taxon>
        <taxon>Neoptera</taxon>
        <taxon>Endopterygota</taxon>
        <taxon>Hymenoptera</taxon>
        <taxon>Apocrita</taxon>
        <taxon>Aculeata</taxon>
        <taxon>Apoidea</taxon>
        <taxon>Anthophila</taxon>
        <taxon>Apidae</taxon>
        <taxon>Apis</taxon>
    </lineage>
</organism>
<dbReference type="InterPro" id="IPR024079">
    <property type="entry name" value="MetalloPept_cat_dom_sf"/>
</dbReference>
<dbReference type="EC" id="3.4.24.-" evidence="7"/>
<sequence length="316" mass="36497">MHCLKYGKIIITLLVVTTSLGIDSTSLIEIDFGQKIIPPTPKFQGTFAETHEHETIANRIKSWRKTDKQNIWELSGLYEGDIMTTEEDEIKNGLIKTAFRWPGGVVPYYIKEEDFDEEDIEVIKNAIEDYHQNTCIRFRPYEKSDIDYITIEAKSSGCWSLVGRHDRGQVVNLQNPGCVQHGVIVHELMHALGFYHQQSAADRDEWVAINWENIKPGREHNFNKYDNRTVTDYGIGYDYDSIMHYSSYAFSKNGEPTITPKKKNVKLGQRKELSEKDTLKLREMYKEECGKREMNGTAGNNSMDDISIEWILSKKL</sequence>
<dbReference type="SMART" id="SM00235">
    <property type="entry name" value="ZnMc"/>
    <property type="match status" value="1"/>
</dbReference>
<feature type="chain" id="PRO_5044519443" description="Metalloendopeptidase" evidence="7">
    <location>
        <begin position="22"/>
        <end position="316"/>
    </location>
</feature>
<evidence type="ECO:0000256" key="2">
    <source>
        <dbReference type="ARBA" id="ARBA00022723"/>
    </source>
</evidence>
<dbReference type="PROSITE" id="PS51864">
    <property type="entry name" value="ASTACIN"/>
    <property type="match status" value="1"/>
</dbReference>
<dbReference type="RefSeq" id="XP_393886.3">
    <property type="nucleotide sequence ID" value="XM_393886.6"/>
</dbReference>
<evidence type="ECO:0000256" key="1">
    <source>
        <dbReference type="ARBA" id="ARBA00022670"/>
    </source>
</evidence>
<name>A0A7M7R4P1_APIME</name>
<reference evidence="11" key="2">
    <citation type="submission" date="2025-04" db="UniProtKB">
        <authorList>
            <consortium name="RefSeq"/>
        </authorList>
    </citation>
    <scope>IDENTIFICATION</scope>
    <source>
        <strain evidence="11">DH4</strain>
        <tissue evidence="11">Whole body</tissue>
    </source>
</reference>
<keyword evidence="1 6" id="KW-0645">Protease</keyword>
<keyword evidence="3 6" id="KW-0378">Hydrolase</keyword>
<keyword evidence="2 6" id="KW-0479">Metal-binding</keyword>
<keyword evidence="5 6" id="KW-0482">Metalloprotease</keyword>
<feature type="active site" evidence="6">
    <location>
        <position position="187"/>
    </location>
</feature>
<feature type="signal peptide" evidence="7">
    <location>
        <begin position="1"/>
        <end position="21"/>
    </location>
</feature>
<dbReference type="AlphaFoldDB" id="A0A7M7R4P1"/>
<evidence type="ECO:0000256" key="7">
    <source>
        <dbReference type="RuleBase" id="RU361183"/>
    </source>
</evidence>
<evidence type="ECO:0000256" key="4">
    <source>
        <dbReference type="ARBA" id="ARBA00022833"/>
    </source>
</evidence>
<dbReference type="GeneID" id="410406"/>
<dbReference type="SUPFAM" id="SSF55486">
    <property type="entry name" value="Metalloproteases ('zincins'), catalytic domain"/>
    <property type="match status" value="1"/>
</dbReference>
<dbReference type="GO" id="GO:0008270">
    <property type="term" value="F:zinc ion binding"/>
    <property type="evidence" value="ECO:0007669"/>
    <property type="project" value="UniProtKB-UniRule"/>
</dbReference>
<dbReference type="InterPro" id="IPR034035">
    <property type="entry name" value="Astacin-like_dom"/>
</dbReference>
<dbReference type="Pfam" id="PF01400">
    <property type="entry name" value="Astacin"/>
    <property type="match status" value="1"/>
</dbReference>
<keyword evidence="7" id="KW-0732">Signal</keyword>
<dbReference type="GO" id="GO:0004222">
    <property type="term" value="F:metalloendopeptidase activity"/>
    <property type="evidence" value="ECO:0007669"/>
    <property type="project" value="UniProtKB-UniRule"/>
</dbReference>
<protein>
    <recommendedName>
        <fullName evidence="7">Metalloendopeptidase</fullName>
        <ecNumber evidence="7">3.4.24.-</ecNumber>
    </recommendedName>
</protein>
<dbReference type="GO" id="GO:0006508">
    <property type="term" value="P:proteolysis"/>
    <property type="evidence" value="ECO:0007669"/>
    <property type="project" value="UniProtKB-KW"/>
</dbReference>
<evidence type="ECO:0000256" key="6">
    <source>
        <dbReference type="PROSITE-ProRule" id="PRU01211"/>
    </source>
</evidence>
<evidence type="ECO:0000313" key="9">
    <source>
        <dbReference type="EnsemblMetazoa" id="XP_393886"/>
    </source>
</evidence>
<dbReference type="Proteomes" id="UP000005203">
    <property type="component" value="Linkage group LG13"/>
</dbReference>
<reference evidence="9" key="1">
    <citation type="submission" date="2021-01" db="UniProtKB">
        <authorList>
            <consortium name="EnsemblMetazoa"/>
        </authorList>
    </citation>
    <scope>IDENTIFICATION</scope>
    <source>
        <strain evidence="9">DH4</strain>
    </source>
</reference>
<keyword evidence="10" id="KW-1185">Reference proteome</keyword>
<evidence type="ECO:0000256" key="3">
    <source>
        <dbReference type="ARBA" id="ARBA00022801"/>
    </source>
</evidence>
<comment type="caution">
    <text evidence="6">Lacks conserved residue(s) required for the propagation of feature annotation.</text>
</comment>
<evidence type="ECO:0000313" key="10">
    <source>
        <dbReference type="Proteomes" id="UP000005203"/>
    </source>
</evidence>
<dbReference type="FunFam" id="3.40.390.10:FF:000037">
    <property type="entry name" value="Metalloendopeptidase"/>
    <property type="match status" value="1"/>
</dbReference>
<feature type="binding site" evidence="6">
    <location>
        <position position="196"/>
    </location>
    <ligand>
        <name>Zn(2+)</name>
        <dbReference type="ChEBI" id="CHEBI:29105"/>
        <note>catalytic</note>
    </ligand>
</feature>
<evidence type="ECO:0000259" key="8">
    <source>
        <dbReference type="PROSITE" id="PS51864"/>
    </source>
</evidence>
<feature type="binding site" evidence="6">
    <location>
        <position position="186"/>
    </location>
    <ligand>
        <name>Zn(2+)</name>
        <dbReference type="ChEBI" id="CHEBI:29105"/>
        <note>catalytic</note>
    </ligand>
</feature>
<evidence type="ECO:0000256" key="5">
    <source>
        <dbReference type="ARBA" id="ARBA00023049"/>
    </source>
</evidence>
<comment type="cofactor">
    <cofactor evidence="6 7">
        <name>Zn(2+)</name>
        <dbReference type="ChEBI" id="CHEBI:29105"/>
    </cofactor>
    <text evidence="6 7">Binds 1 zinc ion per subunit.</text>
</comment>
<feature type="binding site" evidence="6">
    <location>
        <position position="190"/>
    </location>
    <ligand>
        <name>Zn(2+)</name>
        <dbReference type="ChEBI" id="CHEBI:29105"/>
        <note>catalytic</note>
    </ligand>
</feature>
<dbReference type="OrthoDB" id="291007at2759"/>
<dbReference type="CDD" id="cd04280">
    <property type="entry name" value="ZnMc_astacin_like"/>
    <property type="match status" value="1"/>
</dbReference>
<feature type="domain" description="Peptidase M12A" evidence="8">
    <location>
        <begin position="92"/>
        <end position="290"/>
    </location>
</feature>
<keyword evidence="4 6" id="KW-0862">Zinc</keyword>
<dbReference type="InterPro" id="IPR001506">
    <property type="entry name" value="Peptidase_M12A"/>
</dbReference>
<dbReference type="PRINTS" id="PR00480">
    <property type="entry name" value="ASTACIN"/>
</dbReference>
<dbReference type="PANTHER" id="PTHR10127">
    <property type="entry name" value="DISCOIDIN, CUB, EGF, LAMININ , AND ZINC METALLOPROTEASE DOMAIN CONTAINING"/>
    <property type="match status" value="1"/>
</dbReference>